<dbReference type="RefSeq" id="WP_182953103.1">
    <property type="nucleotide sequence ID" value="NZ_WNXC01000001.1"/>
</dbReference>
<dbReference type="Gene3D" id="3.10.450.50">
    <property type="match status" value="1"/>
</dbReference>
<accession>A0ABR6ER80</accession>
<proteinExistence type="predicted"/>
<feature type="domain" description="DUF2314" evidence="1">
    <location>
        <begin position="29"/>
        <end position="153"/>
    </location>
</feature>
<dbReference type="EMBL" id="WNXC01000001">
    <property type="protein sequence ID" value="MBB2147771.1"/>
    <property type="molecule type" value="Genomic_DNA"/>
</dbReference>
<gene>
    <name evidence="2" type="ORF">GM920_02485</name>
</gene>
<evidence type="ECO:0000313" key="3">
    <source>
        <dbReference type="Proteomes" id="UP000636110"/>
    </source>
</evidence>
<comment type="caution">
    <text evidence="2">The sequence shown here is derived from an EMBL/GenBank/DDBJ whole genome shotgun (WGS) entry which is preliminary data.</text>
</comment>
<protein>
    <submittedName>
        <fullName evidence="2">DUF2314 domain-containing protein</fullName>
    </submittedName>
</protein>
<keyword evidence="3" id="KW-1185">Reference proteome</keyword>
<name>A0ABR6ER80_9SPHI</name>
<dbReference type="Proteomes" id="UP000636110">
    <property type="component" value="Unassembled WGS sequence"/>
</dbReference>
<dbReference type="Pfam" id="PF10077">
    <property type="entry name" value="DUF2314"/>
    <property type="match status" value="1"/>
</dbReference>
<organism evidence="2 3">
    <name type="scientific">Pedobacter gandavensis</name>
    <dbReference type="NCBI Taxonomy" id="2679963"/>
    <lineage>
        <taxon>Bacteria</taxon>
        <taxon>Pseudomonadati</taxon>
        <taxon>Bacteroidota</taxon>
        <taxon>Sphingobacteriia</taxon>
        <taxon>Sphingobacteriales</taxon>
        <taxon>Sphingobacteriaceae</taxon>
        <taxon>Pedobacter</taxon>
    </lineage>
</organism>
<reference evidence="2 3" key="1">
    <citation type="submission" date="2019-11" db="EMBL/GenBank/DDBJ databases">
        <title>Description of Pedobacter sp. LMG 31462T.</title>
        <authorList>
            <person name="Carlier A."/>
            <person name="Qi S."/>
            <person name="Vandamme P."/>
        </authorList>
    </citation>
    <scope>NUCLEOTIDE SEQUENCE [LARGE SCALE GENOMIC DNA]</scope>
    <source>
        <strain evidence="2 3">LMG 31462</strain>
    </source>
</reference>
<evidence type="ECO:0000259" key="1">
    <source>
        <dbReference type="Pfam" id="PF10077"/>
    </source>
</evidence>
<sequence>MGFLSQFFKKGRLEERKNEFSLGYIPKEDERMNWAIEKARLTLWYFEEHLKRPKPGQDYFSIKVMVKDQDRVEHLWLTAPDFDEEGNLYGRVGNEPIQVNNIKLGQQIGIGRSLISDWMIVEHGILLGGYTIRAVRDVLPDIEKELFDESIGIAIDAGADHFIPDFSTPEGAITALEDAYQNKDLLKVLSCMDFREEARVLLGLLELGENDEVAIREASEALEAAYIENLEENGMPNVVDLKRAFSKRDKITNDYWIITEILTFPNGNVIEQRLKTVKTDDGWKVVGVFRDNIAS</sequence>
<dbReference type="InterPro" id="IPR018756">
    <property type="entry name" value="DUF2314"/>
</dbReference>
<evidence type="ECO:0000313" key="2">
    <source>
        <dbReference type="EMBL" id="MBB2147771.1"/>
    </source>
</evidence>